<feature type="domain" description="Glycosyltransferase 2-like" evidence="2">
    <location>
        <begin position="10"/>
        <end position="151"/>
    </location>
</feature>
<name>A0AB39BJD5_9MICO</name>
<dbReference type="EMBL" id="CP162511">
    <property type="protein sequence ID" value="XDI06548.1"/>
    <property type="molecule type" value="Genomic_DNA"/>
</dbReference>
<evidence type="ECO:0000256" key="1">
    <source>
        <dbReference type="ARBA" id="ARBA00006739"/>
    </source>
</evidence>
<accession>A0AB39BJD5</accession>
<dbReference type="SUPFAM" id="SSF53448">
    <property type="entry name" value="Nucleotide-diphospho-sugar transferases"/>
    <property type="match status" value="1"/>
</dbReference>
<dbReference type="InterPro" id="IPR029044">
    <property type="entry name" value="Nucleotide-diphossugar_trans"/>
</dbReference>
<sequence>MPTALERTLVVMPAYNEEEAVGDVVREVFAKVPGASVLVVDDGSRDATARVAEAAGATVLRLPINLGVGGAMRAGFKYALSKGFANVVQVDSDGQHDPAGIAELVDRLADHDLVLGARFAGVGDYTVRGPRKWAMQVLSGILSRLTRTRLTDTTSGFRASGPRAVALFARHYPSEYLGDTVESLVIASRSGLSVTQVPVAMRARAGGVPSHNPYKAAVYLGRAGMALFVALIRPRLPLERTVAPLDEALTA</sequence>
<dbReference type="PANTHER" id="PTHR48090">
    <property type="entry name" value="UNDECAPRENYL-PHOSPHATE 4-DEOXY-4-FORMAMIDO-L-ARABINOSE TRANSFERASE-RELATED"/>
    <property type="match status" value="1"/>
</dbReference>
<dbReference type="Gene3D" id="3.90.550.10">
    <property type="entry name" value="Spore Coat Polysaccharide Biosynthesis Protein SpsA, Chain A"/>
    <property type="match status" value="1"/>
</dbReference>
<comment type="similarity">
    <text evidence="1">Belongs to the glycosyltransferase 2 family.</text>
</comment>
<organism evidence="3">
    <name type="scientific">Herbiconiux sp. A18JL235</name>
    <dbReference type="NCBI Taxonomy" id="3152363"/>
    <lineage>
        <taxon>Bacteria</taxon>
        <taxon>Bacillati</taxon>
        <taxon>Actinomycetota</taxon>
        <taxon>Actinomycetes</taxon>
        <taxon>Micrococcales</taxon>
        <taxon>Microbacteriaceae</taxon>
        <taxon>Herbiconiux</taxon>
    </lineage>
</organism>
<dbReference type="CDD" id="cd04179">
    <property type="entry name" value="DPM_DPG-synthase_like"/>
    <property type="match status" value="1"/>
</dbReference>
<evidence type="ECO:0000313" key="3">
    <source>
        <dbReference type="EMBL" id="XDI06548.1"/>
    </source>
</evidence>
<protein>
    <submittedName>
        <fullName evidence="3">Glycosyltransferase family 2 protein</fullName>
    </submittedName>
</protein>
<evidence type="ECO:0000259" key="2">
    <source>
        <dbReference type="Pfam" id="PF00535"/>
    </source>
</evidence>
<reference evidence="3" key="1">
    <citation type="submission" date="2024-05" db="EMBL/GenBank/DDBJ databases">
        <title>Herbiconiux sp. A18JL235.</title>
        <authorList>
            <person name="Zhang G."/>
        </authorList>
    </citation>
    <scope>NUCLEOTIDE SEQUENCE</scope>
    <source>
        <strain evidence="3">A18JL235</strain>
    </source>
</reference>
<proteinExistence type="inferred from homology"/>
<dbReference type="PANTHER" id="PTHR48090:SF7">
    <property type="entry name" value="RFBJ PROTEIN"/>
    <property type="match status" value="1"/>
</dbReference>
<dbReference type="InterPro" id="IPR050256">
    <property type="entry name" value="Glycosyltransferase_2"/>
</dbReference>
<gene>
    <name evidence="3" type="ORF">ABFY20_05475</name>
</gene>
<dbReference type="InterPro" id="IPR001173">
    <property type="entry name" value="Glyco_trans_2-like"/>
</dbReference>
<dbReference type="Pfam" id="PF00535">
    <property type="entry name" value="Glycos_transf_2"/>
    <property type="match status" value="1"/>
</dbReference>
<dbReference type="AlphaFoldDB" id="A0AB39BJD5"/>
<dbReference type="RefSeq" id="WP_368498928.1">
    <property type="nucleotide sequence ID" value="NZ_CP162511.1"/>
</dbReference>